<dbReference type="InterPro" id="IPR041546">
    <property type="entry name" value="ClpA/ClpB_AAA_lid"/>
</dbReference>
<feature type="coiled-coil region" evidence="8">
    <location>
        <begin position="436"/>
        <end position="550"/>
    </location>
</feature>
<dbReference type="CDD" id="cd19499">
    <property type="entry name" value="RecA-like_ClpB_Hsp104-like"/>
    <property type="match status" value="1"/>
</dbReference>
<dbReference type="PROSITE" id="PS51903">
    <property type="entry name" value="CLP_R"/>
    <property type="match status" value="1"/>
</dbReference>
<dbReference type="EMBL" id="JAWDJX010000003">
    <property type="protein sequence ID" value="KAK3057522.1"/>
    <property type="molecule type" value="Genomic_DNA"/>
</dbReference>
<evidence type="ECO:0000256" key="8">
    <source>
        <dbReference type="SAM" id="Coils"/>
    </source>
</evidence>
<dbReference type="Gene3D" id="3.40.50.300">
    <property type="entry name" value="P-loop containing nucleotide triphosphate hydrolases"/>
    <property type="match status" value="3"/>
</dbReference>
<keyword evidence="12" id="KW-1185">Reference proteome</keyword>
<reference evidence="11" key="1">
    <citation type="submission" date="2023-04" db="EMBL/GenBank/DDBJ databases">
        <title>Black Yeasts Isolated from many extreme environments.</title>
        <authorList>
            <person name="Coleine C."/>
            <person name="Stajich J.E."/>
            <person name="Selbmann L."/>
        </authorList>
    </citation>
    <scope>NUCLEOTIDE SEQUENCE</scope>
    <source>
        <strain evidence="11">CCFEE 5312</strain>
    </source>
</reference>
<evidence type="ECO:0000256" key="2">
    <source>
        <dbReference type="ARBA" id="ARBA00022737"/>
    </source>
</evidence>
<dbReference type="FunFam" id="3.40.50.300:FF:000120">
    <property type="entry name" value="ATP-dependent chaperone ClpB"/>
    <property type="match status" value="1"/>
</dbReference>
<evidence type="ECO:0000256" key="9">
    <source>
        <dbReference type="SAM" id="MobiDB-lite"/>
    </source>
</evidence>
<evidence type="ECO:0000256" key="4">
    <source>
        <dbReference type="ARBA" id="ARBA00022840"/>
    </source>
</evidence>
<protein>
    <submittedName>
        <fullName evidence="11">Heat shock protein hsp98</fullName>
    </submittedName>
</protein>
<dbReference type="Gene3D" id="1.10.1780.10">
    <property type="entry name" value="Clp, N-terminal domain"/>
    <property type="match status" value="1"/>
</dbReference>
<dbReference type="PANTHER" id="PTHR11638:SF18">
    <property type="entry name" value="HEAT SHOCK PROTEIN 104"/>
    <property type="match status" value="1"/>
</dbReference>
<dbReference type="InterPro" id="IPR018368">
    <property type="entry name" value="ClpA/B_CS1"/>
</dbReference>
<evidence type="ECO:0000256" key="1">
    <source>
        <dbReference type="ARBA" id="ARBA00008675"/>
    </source>
</evidence>
<dbReference type="InterPro" id="IPR036628">
    <property type="entry name" value="Clp_N_dom_sf"/>
</dbReference>
<dbReference type="GO" id="GO:0042026">
    <property type="term" value="P:protein refolding"/>
    <property type="evidence" value="ECO:0007669"/>
    <property type="project" value="TreeGrafter"/>
</dbReference>
<evidence type="ECO:0000256" key="5">
    <source>
        <dbReference type="ARBA" id="ARBA00023186"/>
    </source>
</evidence>
<sequence>MANQYSFTDRATSALSEAQDLAQQYAHSQLLPIHLAVALFDPAPDQSKDQQNSSAHATHASSSAPLFKQVVDRAHGDTQLLDRALKKALVRLPSQDPPPEHVSVSPAFSKVLRSANDLAKTQKDSFIAVDHLIQCLVQDTTVQRCLAESNVPNTKLIDEAITQIRGNKRVDSKTADAEEENENLKKFTIDMTAMAREGKIDPVIGREEEIRRVIRILSRRTKNNPVLIGEPGVGKTTVVEGLASRIVNADVPSGLAQCKLLSLDVGAIVAGSKYRGEFEERMKGVLKEIEGSKEMVVLFVDEIHLLMGAGSSGEGGMDAANLLKPMLARGQLHCIGATTLAEYRKYIEKDAAFERRFQQVLVKEPSIAETVSILRGLKEKYEVHHNVTIQDGAIVAAASLAARYLTQRRLPDSAVDLIDEAAAAVRVERESQPEILDNMDRSVRTLEIEIHALGREKDEASQSRLAEARAEKANIEEELKPLREKYESEKQRSKEIQEAKIKLEQLKVKQQEAERTRDLATASDLRYYAIPDVETRIDQLEQQKIAAERDQRRGSIGEALTTDAVGPDQINEIVARWTGIPVTRLKTTEKDKLLQMEKVLGVQVVGQKEAVTSVANAIRLQRSGLSNPGQPPSFLFCGPSGTGKTLLTKALAEFLFDDPKAMIRFDMSEYQERHSLSRMIGAPPGYVGHDAGGQLTEALRRRPFSILLFDEVEKAAKEVLTVMLQLMDDGRITDGQGRVVDAKNCIVVMTSNLGAEHLARQNSPDGRIDPTTRELVMTALRNWFLPEFLNRISSIVIFNRLTKREIRKIVDVRLDEIQKRLQGNGRNVKIQLSDAVKDYLGSAGYSPAYGARPLARLIEKEVLNRMAVLILRGSIRDGETARVVLEDGHIVVLPNHGEDEMSDEDDEMWHEEDAVQELNGDGGDMDLYD</sequence>
<dbReference type="InterPro" id="IPR050130">
    <property type="entry name" value="ClpA_ClpB"/>
</dbReference>
<dbReference type="Gene3D" id="1.10.8.60">
    <property type="match status" value="1"/>
</dbReference>
<dbReference type="PRINTS" id="PR00300">
    <property type="entry name" value="CLPPROTEASEA"/>
</dbReference>
<dbReference type="InterPro" id="IPR019489">
    <property type="entry name" value="Clp_ATPase_C"/>
</dbReference>
<proteinExistence type="inferred from homology"/>
<keyword evidence="8" id="KW-0175">Coiled coil</keyword>
<name>A0AAJ0GH85_9PEZI</name>
<dbReference type="Proteomes" id="UP001271007">
    <property type="component" value="Unassembled WGS sequence"/>
</dbReference>
<dbReference type="InterPro" id="IPR003959">
    <property type="entry name" value="ATPase_AAA_core"/>
</dbReference>
<keyword evidence="4 7" id="KW-0067">ATP-binding</keyword>
<dbReference type="PANTHER" id="PTHR11638">
    <property type="entry name" value="ATP-DEPENDENT CLP PROTEASE"/>
    <property type="match status" value="1"/>
</dbReference>
<evidence type="ECO:0000256" key="7">
    <source>
        <dbReference type="RuleBase" id="RU004432"/>
    </source>
</evidence>
<comment type="similarity">
    <text evidence="1 7">Belongs to the ClpA/ClpB family.</text>
</comment>
<dbReference type="Pfam" id="PF10431">
    <property type="entry name" value="ClpB_D2-small"/>
    <property type="match status" value="1"/>
</dbReference>
<dbReference type="InterPro" id="IPR004176">
    <property type="entry name" value="Clp_R_N"/>
</dbReference>
<dbReference type="InterPro" id="IPR001270">
    <property type="entry name" value="ClpA/B"/>
</dbReference>
<dbReference type="SUPFAM" id="SSF81923">
    <property type="entry name" value="Double Clp-N motif"/>
    <property type="match status" value="1"/>
</dbReference>
<dbReference type="FunFam" id="3.40.50.300:FF:000025">
    <property type="entry name" value="ATP-dependent Clp protease subunit"/>
    <property type="match status" value="1"/>
</dbReference>
<dbReference type="InterPro" id="IPR003593">
    <property type="entry name" value="AAA+_ATPase"/>
</dbReference>
<dbReference type="Pfam" id="PF07724">
    <property type="entry name" value="AAA_2"/>
    <property type="match status" value="1"/>
</dbReference>
<dbReference type="CDD" id="cd00009">
    <property type="entry name" value="AAA"/>
    <property type="match status" value="1"/>
</dbReference>
<dbReference type="FunFam" id="3.40.50.300:FF:000010">
    <property type="entry name" value="Chaperone clpB 1, putative"/>
    <property type="match status" value="1"/>
</dbReference>
<dbReference type="GO" id="GO:0051082">
    <property type="term" value="F:unfolded protein binding"/>
    <property type="evidence" value="ECO:0007669"/>
    <property type="project" value="TreeGrafter"/>
</dbReference>
<gene>
    <name evidence="11" type="primary">HSP98</name>
    <name evidence="11" type="ORF">LTR09_001706</name>
</gene>
<dbReference type="AlphaFoldDB" id="A0AAJ0GH85"/>
<feature type="region of interest" description="Disordered" evidence="9">
    <location>
        <begin position="43"/>
        <end position="62"/>
    </location>
</feature>
<organism evidence="11 12">
    <name type="scientific">Extremus antarcticus</name>
    <dbReference type="NCBI Taxonomy" id="702011"/>
    <lineage>
        <taxon>Eukaryota</taxon>
        <taxon>Fungi</taxon>
        <taxon>Dikarya</taxon>
        <taxon>Ascomycota</taxon>
        <taxon>Pezizomycotina</taxon>
        <taxon>Dothideomycetes</taxon>
        <taxon>Dothideomycetidae</taxon>
        <taxon>Mycosphaerellales</taxon>
        <taxon>Extremaceae</taxon>
        <taxon>Extremus</taxon>
    </lineage>
</organism>
<evidence type="ECO:0000313" key="11">
    <source>
        <dbReference type="EMBL" id="KAK3057522.1"/>
    </source>
</evidence>
<comment type="caution">
    <text evidence="11">The sequence shown here is derived from an EMBL/GenBank/DDBJ whole genome shotgun (WGS) entry which is preliminary data.</text>
</comment>
<feature type="region of interest" description="Disordered" evidence="9">
    <location>
        <begin position="895"/>
        <end position="929"/>
    </location>
</feature>
<accession>A0AAJ0GH85</accession>
<dbReference type="Pfam" id="PF17871">
    <property type="entry name" value="AAA_lid_9"/>
    <property type="match status" value="1"/>
</dbReference>
<evidence type="ECO:0000256" key="3">
    <source>
        <dbReference type="ARBA" id="ARBA00022741"/>
    </source>
</evidence>
<evidence type="ECO:0000259" key="10">
    <source>
        <dbReference type="PROSITE" id="PS51903"/>
    </source>
</evidence>
<dbReference type="PROSITE" id="PS00870">
    <property type="entry name" value="CLPAB_1"/>
    <property type="match status" value="1"/>
</dbReference>
<dbReference type="SUPFAM" id="SSF52540">
    <property type="entry name" value="P-loop containing nucleoside triphosphate hydrolases"/>
    <property type="match status" value="2"/>
</dbReference>
<dbReference type="GO" id="GO:0005524">
    <property type="term" value="F:ATP binding"/>
    <property type="evidence" value="ECO:0007669"/>
    <property type="project" value="UniProtKB-KW"/>
</dbReference>
<dbReference type="GO" id="GO:0005829">
    <property type="term" value="C:cytosol"/>
    <property type="evidence" value="ECO:0007669"/>
    <property type="project" value="TreeGrafter"/>
</dbReference>
<dbReference type="GO" id="GO:0070370">
    <property type="term" value="P:cellular heat acclimation"/>
    <property type="evidence" value="ECO:0007669"/>
    <property type="project" value="TreeGrafter"/>
</dbReference>
<dbReference type="GO" id="GO:0043335">
    <property type="term" value="P:protein unfolding"/>
    <property type="evidence" value="ECO:0007669"/>
    <property type="project" value="TreeGrafter"/>
</dbReference>
<dbReference type="SMART" id="SM00382">
    <property type="entry name" value="AAA"/>
    <property type="match status" value="2"/>
</dbReference>
<dbReference type="SMART" id="SM01086">
    <property type="entry name" value="ClpB_D2-small"/>
    <property type="match status" value="1"/>
</dbReference>
<dbReference type="InterPro" id="IPR027417">
    <property type="entry name" value="P-loop_NTPase"/>
</dbReference>
<feature type="compositionally biased region" description="Low complexity" evidence="9">
    <location>
        <begin position="53"/>
        <end position="62"/>
    </location>
</feature>
<feature type="domain" description="Clp R" evidence="10">
    <location>
        <begin position="2"/>
        <end position="167"/>
    </location>
</feature>
<evidence type="ECO:0000313" key="12">
    <source>
        <dbReference type="Proteomes" id="UP001271007"/>
    </source>
</evidence>
<keyword evidence="11" id="KW-0346">Stress response</keyword>
<keyword evidence="2 6" id="KW-0677">Repeat</keyword>
<keyword evidence="3 7" id="KW-0547">Nucleotide-binding</keyword>
<evidence type="ECO:0000256" key="6">
    <source>
        <dbReference type="PROSITE-ProRule" id="PRU01251"/>
    </source>
</evidence>
<dbReference type="GO" id="GO:0016887">
    <property type="term" value="F:ATP hydrolysis activity"/>
    <property type="evidence" value="ECO:0007669"/>
    <property type="project" value="InterPro"/>
</dbReference>
<dbReference type="GO" id="GO:0051087">
    <property type="term" value="F:protein-folding chaperone binding"/>
    <property type="evidence" value="ECO:0007669"/>
    <property type="project" value="TreeGrafter"/>
</dbReference>
<dbReference type="Pfam" id="PF00004">
    <property type="entry name" value="AAA"/>
    <property type="match status" value="1"/>
</dbReference>
<dbReference type="InterPro" id="IPR028299">
    <property type="entry name" value="ClpA/B_CS2"/>
</dbReference>
<feature type="compositionally biased region" description="Acidic residues" evidence="9">
    <location>
        <begin position="900"/>
        <end position="910"/>
    </location>
</feature>
<keyword evidence="5 7" id="KW-0143">Chaperone</keyword>
<dbReference type="Pfam" id="PF02861">
    <property type="entry name" value="Clp_N"/>
    <property type="match status" value="1"/>
</dbReference>
<dbReference type="PROSITE" id="PS00871">
    <property type="entry name" value="CLPAB_2"/>
    <property type="match status" value="1"/>
</dbReference>